<reference evidence="2 3" key="1">
    <citation type="submission" date="2019-08" db="EMBL/GenBank/DDBJ databases">
        <title>The genome of the soybean aphid Biotype 1, its phylome, world population structure and adaptation to the North American continent.</title>
        <authorList>
            <person name="Giordano R."/>
            <person name="Donthu R.K."/>
            <person name="Hernandez A.G."/>
            <person name="Wright C.L."/>
            <person name="Zimin A.V."/>
        </authorList>
    </citation>
    <scope>NUCLEOTIDE SEQUENCE [LARGE SCALE GENOMIC DNA]</scope>
    <source>
        <tissue evidence="2">Whole aphids</tissue>
    </source>
</reference>
<evidence type="ECO:0000313" key="2">
    <source>
        <dbReference type="EMBL" id="KAE9523129.1"/>
    </source>
</evidence>
<dbReference type="AlphaFoldDB" id="A0A6G0SXS8"/>
<dbReference type="PANTHER" id="PTHR47027:SF20">
    <property type="entry name" value="REVERSE TRANSCRIPTASE-LIKE PROTEIN WITH RNA-DIRECTED DNA POLYMERASE DOMAIN"/>
    <property type="match status" value="1"/>
</dbReference>
<proteinExistence type="predicted"/>
<dbReference type="SUPFAM" id="SSF56219">
    <property type="entry name" value="DNase I-like"/>
    <property type="match status" value="1"/>
</dbReference>
<keyword evidence="3" id="KW-1185">Reference proteome</keyword>
<dbReference type="InterPro" id="IPR036691">
    <property type="entry name" value="Endo/exonu/phosph_ase_sf"/>
</dbReference>
<evidence type="ECO:0008006" key="4">
    <source>
        <dbReference type="Google" id="ProtNLM"/>
    </source>
</evidence>
<evidence type="ECO:0000313" key="3">
    <source>
        <dbReference type="Proteomes" id="UP000475862"/>
    </source>
</evidence>
<dbReference type="Proteomes" id="UP000475862">
    <property type="component" value="Unassembled WGS sequence"/>
</dbReference>
<organism evidence="2 3">
    <name type="scientific">Aphis glycines</name>
    <name type="common">Soybean aphid</name>
    <dbReference type="NCBI Taxonomy" id="307491"/>
    <lineage>
        <taxon>Eukaryota</taxon>
        <taxon>Metazoa</taxon>
        <taxon>Ecdysozoa</taxon>
        <taxon>Arthropoda</taxon>
        <taxon>Hexapoda</taxon>
        <taxon>Insecta</taxon>
        <taxon>Pterygota</taxon>
        <taxon>Neoptera</taxon>
        <taxon>Paraneoptera</taxon>
        <taxon>Hemiptera</taxon>
        <taxon>Sternorrhyncha</taxon>
        <taxon>Aphidomorpha</taxon>
        <taxon>Aphidoidea</taxon>
        <taxon>Aphididae</taxon>
        <taxon>Aphidini</taxon>
        <taxon>Aphis</taxon>
        <taxon>Aphis</taxon>
    </lineage>
</organism>
<comment type="caution">
    <text evidence="2">The sequence shown here is derived from an EMBL/GenBank/DDBJ whole genome shotgun (WGS) entry which is preliminary data.</text>
</comment>
<feature type="compositionally biased region" description="Basic and acidic residues" evidence="1">
    <location>
        <begin position="1"/>
        <end position="30"/>
    </location>
</feature>
<name>A0A6G0SXS8_APHGL</name>
<evidence type="ECO:0000256" key="1">
    <source>
        <dbReference type="SAM" id="MobiDB-lite"/>
    </source>
</evidence>
<dbReference type="EMBL" id="VYZN01000200">
    <property type="protein sequence ID" value="KAE9523129.1"/>
    <property type="molecule type" value="Genomic_DNA"/>
</dbReference>
<feature type="region of interest" description="Disordered" evidence="1">
    <location>
        <begin position="1"/>
        <end position="36"/>
    </location>
</feature>
<accession>A0A6G0SXS8</accession>
<dbReference type="OrthoDB" id="6627613at2759"/>
<protein>
    <recommendedName>
        <fullName evidence="4">Endonuclease/exonuclease/phosphatase domain-containing protein</fullName>
    </recommendedName>
</protein>
<dbReference type="PANTHER" id="PTHR47027">
    <property type="entry name" value="REVERSE TRANSCRIPTASE DOMAIN-CONTAINING PROTEIN"/>
    <property type="match status" value="1"/>
</dbReference>
<sequence length="721" mass="84504">MDKVEQKDSDSEDNPRLKTPEKVKRSRNEGSVKLSHKKQKFRNEWIQKIEFKNWLVPVQNDNYKGFAADGCSSKMVQWNSVSSQVDSKSFTQEYLSKSAYATVYICALVLPVKHYQGNAKTSVVIFTTILSQAANECRNFESFKSFENLNHTEYLNHHKHGGCHWQWYFSFAVHETLKPYIRQFNPVSERLAVLRIGTKPLNIVLVCTHAPTDTSDEDIKDAFYEELAHTYDNISGNVIKLVLGDLNAKCGRAAAAFCSDGITANQIDHILIQKRFRSCVKDIRSYRRADCDTVHFLVVAKFEIKLKCRKQLEKVNSIKIDLERLNDEEIQQKYSKSIGEYVKGIELNEIDEDWDKVSKVIKEVAAKDIGKTRNKKKKWYNENCRQAIRKRQTARENYTKEDSTDRKRIYILERKMCKRVLQREKRKYLSDILQEAERNCSIGNVRNFFKTIKQYKTFNSSLKTFKNRHGEVLMNPKEKAERWKEYFTELLNADIPDNATRRENLHGPELMTIKTAQALEQAASKVGAMLSAKNDWSKEIGVRIAKAERAAFALNKFLKSKLFSKKTKTRLYTAIIRPTLTYGCEAWTTTSITERRLRTSENRIWRTICGPIYDSVNLTWRKKNNKELQDELGIASVISFIRGQRIQWLGYAMRRSEDDISRTILNWKPMGKRPRGRPRKRWLDVVEEDQERLRVQEWREVVQDREKWMAAKTLREYQKKK</sequence>
<dbReference type="Gene3D" id="3.60.10.10">
    <property type="entry name" value="Endonuclease/exonuclease/phosphatase"/>
    <property type="match status" value="1"/>
</dbReference>
<gene>
    <name evidence="2" type="ORF">AGLY_016470</name>
</gene>